<dbReference type="InterPro" id="IPR006665">
    <property type="entry name" value="OmpA-like"/>
</dbReference>
<dbReference type="PROSITE" id="PS51123">
    <property type="entry name" value="OMPA_2"/>
    <property type="match status" value="1"/>
</dbReference>
<evidence type="ECO:0000256" key="6">
    <source>
        <dbReference type="ARBA" id="ARBA00023114"/>
    </source>
</evidence>
<organism evidence="12 13">
    <name type="scientific">Craurococcus roseus</name>
    <dbReference type="NCBI Taxonomy" id="77585"/>
    <lineage>
        <taxon>Bacteria</taxon>
        <taxon>Pseudomonadati</taxon>
        <taxon>Pseudomonadota</taxon>
        <taxon>Alphaproteobacteria</taxon>
        <taxon>Acetobacterales</taxon>
        <taxon>Acetobacteraceae</taxon>
        <taxon>Craurococcus</taxon>
    </lineage>
</organism>
<keyword evidence="4" id="KW-0812">Transmembrane</keyword>
<gene>
    <name evidence="12" type="ORF">GCM10009416_49790</name>
</gene>
<dbReference type="PANTHER" id="PTHR30329:SF21">
    <property type="entry name" value="LIPOPROTEIN YIAD-RELATED"/>
    <property type="match status" value="1"/>
</dbReference>
<evidence type="ECO:0000256" key="5">
    <source>
        <dbReference type="ARBA" id="ARBA00023065"/>
    </source>
</evidence>
<comment type="caution">
    <text evidence="12">The sequence shown here is derived from an EMBL/GenBank/DDBJ whole genome shotgun (WGS) entry which is preliminary data.</text>
</comment>
<dbReference type="InterPro" id="IPR011250">
    <property type="entry name" value="OMP/PagP_B-barrel"/>
</dbReference>
<evidence type="ECO:0000256" key="3">
    <source>
        <dbReference type="ARBA" id="ARBA00022452"/>
    </source>
</evidence>
<protein>
    <submittedName>
        <fullName evidence="12">OmpA family protein</fullName>
    </submittedName>
</protein>
<sequence length="360" mass="38304">MKPRLAAAAAGLLSVLPFMASAQPVTGPYVGAGAGINLWHDSTSRGFRINDEDIGIVGLGSLGYGFGNGLRAEVEGNFRESEIDRIAGPGPGGIVGTSGYLRNYGVMGNVLFDLDFSGFGFRPGGLMPYVGVGAGYVWTEIKNARVNVGGSSFRIDDMDGNFAYQGILGLAYGFNNAVPGLALTSEVRYLGTLNPKLDIDRTAGPAQASVPGSLRLENNNISVLLGLRYAFMAPRPAPVAEAPPPAPPPATARTYLVFFDWNRADLTSRAREIIAEAAQNARRVSSTRIEVAGHADRSGTPQYNQRLSQRRAEVVASELVARGISRNEIGVTAFGESRPLVPTADGVREPQNRRVEIVLR</sequence>
<evidence type="ECO:0000313" key="12">
    <source>
        <dbReference type="EMBL" id="GAA0606775.1"/>
    </source>
</evidence>
<dbReference type="InterPro" id="IPR050330">
    <property type="entry name" value="Bact_OuterMem_StrucFunc"/>
</dbReference>
<dbReference type="CDD" id="cd07185">
    <property type="entry name" value="OmpA_C-like"/>
    <property type="match status" value="1"/>
</dbReference>
<dbReference type="PANTHER" id="PTHR30329">
    <property type="entry name" value="STATOR ELEMENT OF FLAGELLAR MOTOR COMPLEX"/>
    <property type="match status" value="1"/>
</dbReference>
<reference evidence="12 13" key="1">
    <citation type="journal article" date="2019" name="Int. J. Syst. Evol. Microbiol.">
        <title>The Global Catalogue of Microorganisms (GCM) 10K type strain sequencing project: providing services to taxonomists for standard genome sequencing and annotation.</title>
        <authorList>
            <consortium name="The Broad Institute Genomics Platform"/>
            <consortium name="The Broad Institute Genome Sequencing Center for Infectious Disease"/>
            <person name="Wu L."/>
            <person name="Ma J."/>
        </authorList>
    </citation>
    <scope>NUCLEOTIDE SEQUENCE [LARGE SCALE GENOMIC DNA]</scope>
    <source>
        <strain evidence="12 13">JCM 9933</strain>
    </source>
</reference>
<name>A0ABN1G9G5_9PROT</name>
<evidence type="ECO:0000256" key="1">
    <source>
        <dbReference type="ARBA" id="ARBA00004571"/>
    </source>
</evidence>
<keyword evidence="10" id="KW-0732">Signal</keyword>
<keyword evidence="7 9" id="KW-0472">Membrane</keyword>
<accession>A0ABN1G9G5</accession>
<dbReference type="Pfam" id="PF00691">
    <property type="entry name" value="OmpA"/>
    <property type="match status" value="1"/>
</dbReference>
<comment type="subcellular location">
    <subcellularLocation>
        <location evidence="1">Cell outer membrane</location>
        <topology evidence="1">Multi-pass membrane protein</topology>
    </subcellularLocation>
</comment>
<keyword evidence="5" id="KW-0406">Ion transport</keyword>
<dbReference type="SUPFAM" id="SSF103088">
    <property type="entry name" value="OmpA-like"/>
    <property type="match status" value="1"/>
</dbReference>
<dbReference type="InterPro" id="IPR036737">
    <property type="entry name" value="OmpA-like_sf"/>
</dbReference>
<dbReference type="RefSeq" id="WP_343898167.1">
    <property type="nucleotide sequence ID" value="NZ_BAAAFZ010000115.1"/>
</dbReference>
<dbReference type="InterPro" id="IPR006664">
    <property type="entry name" value="OMP_bac"/>
</dbReference>
<dbReference type="Proteomes" id="UP001501588">
    <property type="component" value="Unassembled WGS sequence"/>
</dbReference>
<dbReference type="PRINTS" id="PR01021">
    <property type="entry name" value="OMPADOMAIN"/>
</dbReference>
<evidence type="ECO:0000256" key="9">
    <source>
        <dbReference type="PROSITE-ProRule" id="PRU00473"/>
    </source>
</evidence>
<feature type="domain" description="OmpA-like" evidence="11">
    <location>
        <begin position="246"/>
        <end position="360"/>
    </location>
</feature>
<evidence type="ECO:0000256" key="2">
    <source>
        <dbReference type="ARBA" id="ARBA00022448"/>
    </source>
</evidence>
<keyword evidence="8" id="KW-0998">Cell outer membrane</keyword>
<feature type="signal peptide" evidence="10">
    <location>
        <begin position="1"/>
        <end position="22"/>
    </location>
</feature>
<evidence type="ECO:0000256" key="7">
    <source>
        <dbReference type="ARBA" id="ARBA00023136"/>
    </source>
</evidence>
<proteinExistence type="predicted"/>
<dbReference type="Gene3D" id="3.30.1330.60">
    <property type="entry name" value="OmpA-like domain"/>
    <property type="match status" value="1"/>
</dbReference>
<evidence type="ECO:0000313" key="13">
    <source>
        <dbReference type="Proteomes" id="UP001501588"/>
    </source>
</evidence>
<keyword evidence="6" id="KW-0626">Porin</keyword>
<keyword evidence="13" id="KW-1185">Reference proteome</keyword>
<feature type="chain" id="PRO_5046609111" evidence="10">
    <location>
        <begin position="23"/>
        <end position="360"/>
    </location>
</feature>
<evidence type="ECO:0000256" key="10">
    <source>
        <dbReference type="SAM" id="SignalP"/>
    </source>
</evidence>
<dbReference type="SUPFAM" id="SSF56925">
    <property type="entry name" value="OMPA-like"/>
    <property type="match status" value="1"/>
</dbReference>
<evidence type="ECO:0000259" key="11">
    <source>
        <dbReference type="PROSITE" id="PS51123"/>
    </source>
</evidence>
<evidence type="ECO:0000256" key="8">
    <source>
        <dbReference type="ARBA" id="ARBA00023237"/>
    </source>
</evidence>
<dbReference type="Gene3D" id="2.40.160.20">
    <property type="match status" value="1"/>
</dbReference>
<evidence type="ECO:0000256" key="4">
    <source>
        <dbReference type="ARBA" id="ARBA00022692"/>
    </source>
</evidence>
<keyword evidence="3" id="KW-1134">Transmembrane beta strand</keyword>
<dbReference type="EMBL" id="BAAAFZ010000115">
    <property type="protein sequence ID" value="GAA0606775.1"/>
    <property type="molecule type" value="Genomic_DNA"/>
</dbReference>
<keyword evidence="2" id="KW-0813">Transport</keyword>